<evidence type="ECO:0000256" key="5">
    <source>
        <dbReference type="ARBA" id="ARBA00022670"/>
    </source>
</evidence>
<feature type="compositionally biased region" description="Basic and acidic residues" evidence="16">
    <location>
        <begin position="248"/>
        <end position="260"/>
    </location>
</feature>
<dbReference type="Pfam" id="PF00004">
    <property type="entry name" value="AAA"/>
    <property type="match status" value="1"/>
</dbReference>
<evidence type="ECO:0000256" key="17">
    <source>
        <dbReference type="SAM" id="Phobius"/>
    </source>
</evidence>
<dbReference type="GO" id="GO:0005745">
    <property type="term" value="C:m-AAA complex"/>
    <property type="evidence" value="ECO:0007669"/>
    <property type="project" value="TreeGrafter"/>
</dbReference>
<evidence type="ECO:0000256" key="8">
    <source>
        <dbReference type="ARBA" id="ARBA00022741"/>
    </source>
</evidence>
<dbReference type="GO" id="GO:0046872">
    <property type="term" value="F:metal ion binding"/>
    <property type="evidence" value="ECO:0007669"/>
    <property type="project" value="UniProtKB-KW"/>
</dbReference>
<evidence type="ECO:0000256" key="6">
    <source>
        <dbReference type="ARBA" id="ARBA00022692"/>
    </source>
</evidence>
<dbReference type="InterPro" id="IPR041569">
    <property type="entry name" value="AAA_lid_3"/>
</dbReference>
<dbReference type="InterPro" id="IPR000642">
    <property type="entry name" value="Peptidase_M41"/>
</dbReference>
<evidence type="ECO:0000313" key="20">
    <source>
        <dbReference type="Proteomes" id="UP000278807"/>
    </source>
</evidence>
<evidence type="ECO:0000313" key="19">
    <source>
        <dbReference type="EMBL" id="VDO03719.1"/>
    </source>
</evidence>
<dbReference type="InterPro" id="IPR037219">
    <property type="entry name" value="Peptidase_M41-like"/>
</dbReference>
<comment type="similarity">
    <text evidence="3">In the C-terminal section; belongs to the peptidase M41 family.</text>
</comment>
<dbReference type="Gene3D" id="1.10.8.60">
    <property type="match status" value="1"/>
</dbReference>
<dbReference type="GO" id="GO:0016887">
    <property type="term" value="F:ATP hydrolysis activity"/>
    <property type="evidence" value="ECO:0007669"/>
    <property type="project" value="InterPro"/>
</dbReference>
<keyword evidence="15 17" id="KW-0472">Membrane</keyword>
<dbReference type="EMBL" id="UZAE01012142">
    <property type="protein sequence ID" value="VDO03719.1"/>
    <property type="molecule type" value="Genomic_DNA"/>
</dbReference>
<evidence type="ECO:0000256" key="14">
    <source>
        <dbReference type="ARBA" id="ARBA00023049"/>
    </source>
</evidence>
<reference evidence="21" key="1">
    <citation type="submission" date="2017-02" db="UniProtKB">
        <authorList>
            <consortium name="WormBaseParasite"/>
        </authorList>
    </citation>
    <scope>IDENTIFICATION</scope>
</reference>
<feature type="transmembrane region" description="Helical" evidence="17">
    <location>
        <begin position="200"/>
        <end position="219"/>
    </location>
</feature>
<keyword evidence="12" id="KW-0809">Transit peptide</keyword>
<dbReference type="AlphaFoldDB" id="A0A0R3TKY1"/>
<dbReference type="GO" id="GO:0004176">
    <property type="term" value="F:ATP-dependent peptidase activity"/>
    <property type="evidence" value="ECO:0007669"/>
    <property type="project" value="InterPro"/>
</dbReference>
<dbReference type="PROSITE" id="PS00674">
    <property type="entry name" value="AAA"/>
    <property type="match status" value="1"/>
</dbReference>
<dbReference type="InterPro" id="IPR027417">
    <property type="entry name" value="P-loop_NTPase"/>
</dbReference>
<proteinExistence type="inferred from homology"/>
<dbReference type="Pfam" id="PF01434">
    <property type="entry name" value="Peptidase_M41"/>
    <property type="match status" value="1"/>
</dbReference>
<dbReference type="PANTHER" id="PTHR43655">
    <property type="entry name" value="ATP-DEPENDENT PROTEASE"/>
    <property type="match status" value="1"/>
</dbReference>
<dbReference type="Pfam" id="PF17862">
    <property type="entry name" value="AAA_lid_3"/>
    <property type="match status" value="1"/>
</dbReference>
<feature type="region of interest" description="Disordered" evidence="16">
    <location>
        <begin position="248"/>
        <end position="276"/>
    </location>
</feature>
<evidence type="ECO:0000256" key="15">
    <source>
        <dbReference type="ARBA" id="ARBA00023136"/>
    </source>
</evidence>
<keyword evidence="9" id="KW-0378">Hydrolase</keyword>
<evidence type="ECO:0000256" key="3">
    <source>
        <dbReference type="ARBA" id="ARBA00010044"/>
    </source>
</evidence>
<evidence type="ECO:0000256" key="12">
    <source>
        <dbReference type="ARBA" id="ARBA00022946"/>
    </source>
</evidence>
<gene>
    <name evidence="19" type="ORF">HNAJ_LOCUS7859</name>
</gene>
<dbReference type="Gene3D" id="3.40.1690.20">
    <property type="match status" value="1"/>
</dbReference>
<organism evidence="21">
    <name type="scientific">Rodentolepis nana</name>
    <name type="common">Dwarf tapeworm</name>
    <name type="synonym">Hymenolepis nana</name>
    <dbReference type="NCBI Taxonomy" id="102285"/>
    <lineage>
        <taxon>Eukaryota</taxon>
        <taxon>Metazoa</taxon>
        <taxon>Spiralia</taxon>
        <taxon>Lophotrochozoa</taxon>
        <taxon>Platyhelminthes</taxon>
        <taxon>Cestoda</taxon>
        <taxon>Eucestoda</taxon>
        <taxon>Cyclophyllidea</taxon>
        <taxon>Hymenolepididae</taxon>
        <taxon>Rodentolepis</taxon>
    </lineage>
</organism>
<evidence type="ECO:0000256" key="1">
    <source>
        <dbReference type="ARBA" id="ARBA00001947"/>
    </source>
</evidence>
<evidence type="ECO:0000259" key="18">
    <source>
        <dbReference type="SMART" id="SM00382"/>
    </source>
</evidence>
<evidence type="ECO:0000256" key="16">
    <source>
        <dbReference type="SAM" id="MobiDB-lite"/>
    </source>
</evidence>
<keyword evidence="11" id="KW-0067">ATP-binding</keyword>
<dbReference type="STRING" id="102285.A0A0R3TKY1"/>
<dbReference type="Gene3D" id="1.20.58.760">
    <property type="entry name" value="Peptidase M41"/>
    <property type="match status" value="1"/>
</dbReference>
<dbReference type="WBParaSite" id="HNAJ_0000786301-mRNA-1">
    <property type="protein sequence ID" value="HNAJ_0000786301-mRNA-1"/>
    <property type="gene ID" value="HNAJ_0000786301"/>
</dbReference>
<reference evidence="19 20" key="2">
    <citation type="submission" date="2018-11" db="EMBL/GenBank/DDBJ databases">
        <authorList>
            <consortium name="Pathogen Informatics"/>
        </authorList>
    </citation>
    <scope>NUCLEOTIDE SEQUENCE [LARGE SCALE GENOMIC DNA]</scope>
</reference>
<dbReference type="Proteomes" id="UP000278807">
    <property type="component" value="Unassembled WGS sequence"/>
</dbReference>
<dbReference type="FunFam" id="3.40.50.300:FF:000277">
    <property type="entry name" value="ATP-dependent zinc metalloprotease FtsH"/>
    <property type="match status" value="1"/>
</dbReference>
<dbReference type="SUPFAM" id="SSF140990">
    <property type="entry name" value="FtsH protease domain-like"/>
    <property type="match status" value="1"/>
</dbReference>
<dbReference type="InterPro" id="IPR050928">
    <property type="entry name" value="ATP-dep_Zn_Metalloprotease"/>
</dbReference>
<dbReference type="InterPro" id="IPR003960">
    <property type="entry name" value="ATPase_AAA_CS"/>
</dbReference>
<dbReference type="SMART" id="SM00382">
    <property type="entry name" value="AAA"/>
    <property type="match status" value="1"/>
</dbReference>
<name>A0A0R3TKY1_RODNA</name>
<comment type="subcellular location">
    <subcellularLocation>
        <location evidence="2">Membrane</location>
        <topology evidence="2">Multi-pass membrane protein</topology>
    </subcellularLocation>
</comment>
<evidence type="ECO:0000256" key="13">
    <source>
        <dbReference type="ARBA" id="ARBA00022989"/>
    </source>
</evidence>
<keyword evidence="7" id="KW-0479">Metal-binding</keyword>
<keyword evidence="20" id="KW-1185">Reference proteome</keyword>
<sequence>MLFPIIGHNLIRLGQFSGGLRLLSKATSRQFSLNVVRSLFPQRAPVRWLRKDTKSFKPKESDPAPQSQKPNGNGNSSRHPWLPGMAIFFAFSTGLSIAITYYFSRIAKPTEVSYRVFEELLARGEVRSIKVSQSRDVALILLHSPQMIDGRGVFVISVPLRNETALDFEKRVREFESKIGIQKTDQIPLTISHEMKSNDMLLTAILTSAILATVAVIWIRKNVPPNLPPIEAISAAIQKLAYKGSKPQFKEPKAASKDQMPRSPPPPKDEPNVGGNYSGGFGSGMPFLDGLPGMGEPQPITTDVTFNDVAGMHAAKQEVMEFVTYLKNPAKFRELGANLPKGALLLGPPGTGKTLLVKALAHEAEVPFFSAAGSEFIEVIGGLGASRIRKLFTAARQKSPAIIFIDEIDSVGRRRSATGPGGGGGGAQEMEQTLNQLLVEMDGMDTTEGTIVFAATNRADLLDKALLRAGRFDRHIFIDLPNKAERKELLDMYLSKYKLSKSIDVPALRDRLALWTSGMSGADIVRLCNEAALIAARRENTDDGVQIADFDRAAKRSGAPSQPERRVAAVMEAGRALVASLLPSTGLTPFRVSIVPRVSSGDADPSGGGSLGFTQFLPEERYLLNSDDMADRLTVLVAGRAAEEFVFKASSDASERLLKKATELAYKEVREWGMSTVVGNLSFGNPSQNPYSVEPYSKKTAALIDSEVQRLVNEAFRRAVKLIRENEPKLRRIVDTLLEKEVLSADELKAIVGNVASGTNASV</sequence>
<keyword evidence="10" id="KW-0862">Zinc</keyword>
<dbReference type="Gene3D" id="3.40.50.300">
    <property type="entry name" value="P-loop containing nucleotide triphosphate hydrolases"/>
    <property type="match status" value="1"/>
</dbReference>
<dbReference type="GO" id="GO:0005524">
    <property type="term" value="F:ATP binding"/>
    <property type="evidence" value="ECO:0007669"/>
    <property type="project" value="UniProtKB-KW"/>
</dbReference>
<evidence type="ECO:0000256" key="2">
    <source>
        <dbReference type="ARBA" id="ARBA00004141"/>
    </source>
</evidence>
<keyword evidence="14" id="KW-0482">Metalloprotease</keyword>
<dbReference type="PANTHER" id="PTHR43655:SF8">
    <property type="entry name" value="PARAPLEGIN"/>
    <property type="match status" value="1"/>
</dbReference>
<keyword evidence="5" id="KW-0645">Protease</keyword>
<evidence type="ECO:0000256" key="10">
    <source>
        <dbReference type="ARBA" id="ARBA00022833"/>
    </source>
</evidence>
<evidence type="ECO:0000256" key="4">
    <source>
        <dbReference type="ARBA" id="ARBA00010550"/>
    </source>
</evidence>
<dbReference type="InterPro" id="IPR003593">
    <property type="entry name" value="AAA+_ATPase"/>
</dbReference>
<evidence type="ECO:0000256" key="7">
    <source>
        <dbReference type="ARBA" id="ARBA00022723"/>
    </source>
</evidence>
<dbReference type="GO" id="GO:0004222">
    <property type="term" value="F:metalloendopeptidase activity"/>
    <property type="evidence" value="ECO:0007669"/>
    <property type="project" value="InterPro"/>
</dbReference>
<dbReference type="InterPro" id="IPR003959">
    <property type="entry name" value="ATPase_AAA_core"/>
</dbReference>
<protein>
    <submittedName>
        <fullName evidence="21">AAA domain-containing protein</fullName>
    </submittedName>
</protein>
<keyword evidence="6 17" id="KW-0812">Transmembrane</keyword>
<keyword evidence="13 17" id="KW-1133">Transmembrane helix</keyword>
<dbReference type="OrthoDB" id="1413014at2759"/>
<comment type="similarity">
    <text evidence="4">In the N-terminal section; belongs to the AAA ATPase family.</text>
</comment>
<comment type="cofactor">
    <cofactor evidence="1">
        <name>Zn(2+)</name>
        <dbReference type="ChEBI" id="CHEBI:29105"/>
    </cofactor>
</comment>
<evidence type="ECO:0000256" key="11">
    <source>
        <dbReference type="ARBA" id="ARBA00022840"/>
    </source>
</evidence>
<feature type="domain" description="AAA+ ATPase" evidence="18">
    <location>
        <begin position="339"/>
        <end position="482"/>
    </location>
</feature>
<evidence type="ECO:0000313" key="21">
    <source>
        <dbReference type="WBParaSite" id="HNAJ_0000786301-mRNA-1"/>
    </source>
</evidence>
<feature type="transmembrane region" description="Helical" evidence="17">
    <location>
        <begin position="81"/>
        <end position="103"/>
    </location>
</feature>
<accession>A0A0R3TKY1</accession>
<feature type="compositionally biased region" description="Polar residues" evidence="16">
    <location>
        <begin position="64"/>
        <end position="76"/>
    </location>
</feature>
<evidence type="ECO:0000256" key="9">
    <source>
        <dbReference type="ARBA" id="ARBA00022801"/>
    </source>
</evidence>
<feature type="region of interest" description="Disordered" evidence="16">
    <location>
        <begin position="55"/>
        <end position="76"/>
    </location>
</feature>
<dbReference type="GO" id="GO:0034982">
    <property type="term" value="P:mitochondrial protein processing"/>
    <property type="evidence" value="ECO:0007669"/>
    <property type="project" value="TreeGrafter"/>
</dbReference>
<dbReference type="CDD" id="cd19501">
    <property type="entry name" value="RecA-like_FtsH"/>
    <property type="match status" value="1"/>
</dbReference>
<keyword evidence="8" id="KW-0547">Nucleotide-binding</keyword>
<dbReference type="SUPFAM" id="SSF52540">
    <property type="entry name" value="P-loop containing nucleoside triphosphate hydrolases"/>
    <property type="match status" value="1"/>
</dbReference>